<accession>A0A2I0HLC3</accession>
<gene>
    <name evidence="2" type="ORF">CRG98_047521</name>
</gene>
<feature type="region of interest" description="Disordered" evidence="1">
    <location>
        <begin position="130"/>
        <end position="149"/>
    </location>
</feature>
<evidence type="ECO:0000313" key="2">
    <source>
        <dbReference type="EMBL" id="PKI32086.1"/>
    </source>
</evidence>
<keyword evidence="3" id="KW-1185">Reference proteome</keyword>
<dbReference type="AlphaFoldDB" id="A0A2I0HLC3"/>
<dbReference type="EMBL" id="PGOL01008057">
    <property type="protein sequence ID" value="PKI32086.1"/>
    <property type="molecule type" value="Genomic_DNA"/>
</dbReference>
<dbReference type="Proteomes" id="UP000233551">
    <property type="component" value="Unassembled WGS sequence"/>
</dbReference>
<comment type="caution">
    <text evidence="2">The sequence shown here is derived from an EMBL/GenBank/DDBJ whole genome shotgun (WGS) entry which is preliminary data.</text>
</comment>
<evidence type="ECO:0000256" key="1">
    <source>
        <dbReference type="SAM" id="MobiDB-lite"/>
    </source>
</evidence>
<evidence type="ECO:0000313" key="3">
    <source>
        <dbReference type="Proteomes" id="UP000233551"/>
    </source>
</evidence>
<proteinExistence type="predicted"/>
<organism evidence="2 3">
    <name type="scientific">Punica granatum</name>
    <name type="common">Pomegranate</name>
    <dbReference type="NCBI Taxonomy" id="22663"/>
    <lineage>
        <taxon>Eukaryota</taxon>
        <taxon>Viridiplantae</taxon>
        <taxon>Streptophyta</taxon>
        <taxon>Embryophyta</taxon>
        <taxon>Tracheophyta</taxon>
        <taxon>Spermatophyta</taxon>
        <taxon>Magnoliopsida</taxon>
        <taxon>eudicotyledons</taxon>
        <taxon>Gunneridae</taxon>
        <taxon>Pentapetalae</taxon>
        <taxon>rosids</taxon>
        <taxon>malvids</taxon>
        <taxon>Myrtales</taxon>
        <taxon>Lythraceae</taxon>
        <taxon>Punica</taxon>
    </lineage>
</organism>
<name>A0A2I0HLC3_PUNGR</name>
<reference evidence="2 3" key="1">
    <citation type="submission" date="2017-11" db="EMBL/GenBank/DDBJ databases">
        <title>De-novo sequencing of pomegranate (Punica granatum L.) genome.</title>
        <authorList>
            <person name="Akparov Z."/>
            <person name="Amiraslanov A."/>
            <person name="Hajiyeva S."/>
            <person name="Abbasov M."/>
            <person name="Kaur K."/>
            <person name="Hamwieh A."/>
            <person name="Solovyev V."/>
            <person name="Salamov A."/>
            <person name="Braich B."/>
            <person name="Kosarev P."/>
            <person name="Mahmoud A."/>
            <person name="Hajiyev E."/>
            <person name="Babayeva S."/>
            <person name="Izzatullayeva V."/>
            <person name="Mammadov A."/>
            <person name="Mammadov A."/>
            <person name="Sharifova S."/>
            <person name="Ojaghi J."/>
            <person name="Eynullazada K."/>
            <person name="Bayramov B."/>
            <person name="Abdulazimova A."/>
            <person name="Shahmuradov I."/>
        </authorList>
    </citation>
    <scope>NUCLEOTIDE SEQUENCE [LARGE SCALE GENOMIC DNA]</scope>
    <source>
        <strain evidence="3">cv. AG2017</strain>
        <tissue evidence="2">Leaf</tissue>
    </source>
</reference>
<protein>
    <submittedName>
        <fullName evidence="2">Uncharacterized protein</fullName>
    </submittedName>
</protein>
<sequence length="149" mass="15616">MAIFHVILEVVTQGGPSQCCPDLDDSNGDGAMVVLRVPSAGQSPQSSLGLDGSMTILCLPQPDELLSLHQFSKTVLIVIGSRCWWSRPTSPPSDRGRDGADGVTEVVEALLLLLPVSYKVAMVAVIPSPQMIDPSPSSNGPVAARSGDH</sequence>